<keyword evidence="6" id="KW-0539">Nucleus</keyword>
<dbReference type="GO" id="GO:0003677">
    <property type="term" value="F:DNA binding"/>
    <property type="evidence" value="ECO:0007669"/>
    <property type="project" value="UniProtKB-KW"/>
</dbReference>
<dbReference type="InterPro" id="IPR007219">
    <property type="entry name" value="XnlR_reg_dom"/>
</dbReference>
<evidence type="ECO:0000313" key="9">
    <source>
        <dbReference type="EMBL" id="KPA38734.1"/>
    </source>
</evidence>
<evidence type="ECO:0000313" key="10">
    <source>
        <dbReference type="Proteomes" id="UP000037904"/>
    </source>
</evidence>
<accession>A0A0N0DCU1</accession>
<dbReference type="OrthoDB" id="2283631at2759"/>
<dbReference type="AlphaFoldDB" id="A0A0N0DCU1"/>
<evidence type="ECO:0000256" key="5">
    <source>
        <dbReference type="ARBA" id="ARBA00023163"/>
    </source>
</evidence>
<evidence type="ECO:0000256" key="4">
    <source>
        <dbReference type="ARBA" id="ARBA00023125"/>
    </source>
</evidence>
<dbReference type="Pfam" id="PF04082">
    <property type="entry name" value="Fungal_trans"/>
    <property type="match status" value="1"/>
</dbReference>
<evidence type="ECO:0000259" key="8">
    <source>
        <dbReference type="Pfam" id="PF04082"/>
    </source>
</evidence>
<keyword evidence="1" id="KW-0479">Metal-binding</keyword>
<dbReference type="Proteomes" id="UP000037904">
    <property type="component" value="Unassembled WGS sequence"/>
</dbReference>
<keyword evidence="5" id="KW-0804">Transcription</keyword>
<protein>
    <submittedName>
        <fullName evidence="9">Lipase regulator 1</fullName>
    </submittedName>
</protein>
<dbReference type="CDD" id="cd12148">
    <property type="entry name" value="fungal_TF_MHR"/>
    <property type="match status" value="1"/>
</dbReference>
<evidence type="ECO:0000256" key="6">
    <source>
        <dbReference type="ARBA" id="ARBA00023242"/>
    </source>
</evidence>
<feature type="domain" description="Xylanolytic transcriptional activator regulatory" evidence="8">
    <location>
        <begin position="145"/>
        <end position="263"/>
    </location>
</feature>
<dbReference type="PANTHER" id="PTHR31313:SF79">
    <property type="entry name" value="C6 FINGER DOMAIN-CONTAINING PROTEIN"/>
    <property type="match status" value="1"/>
</dbReference>
<feature type="region of interest" description="Disordered" evidence="7">
    <location>
        <begin position="1"/>
        <end position="29"/>
    </location>
</feature>
<organism evidence="9 10">
    <name type="scientific">Fusarium langsethiae</name>
    <dbReference type="NCBI Taxonomy" id="179993"/>
    <lineage>
        <taxon>Eukaryota</taxon>
        <taxon>Fungi</taxon>
        <taxon>Dikarya</taxon>
        <taxon>Ascomycota</taxon>
        <taxon>Pezizomycotina</taxon>
        <taxon>Sordariomycetes</taxon>
        <taxon>Hypocreomycetidae</taxon>
        <taxon>Hypocreales</taxon>
        <taxon>Nectriaceae</taxon>
        <taxon>Fusarium</taxon>
    </lineage>
</organism>
<keyword evidence="4" id="KW-0238">DNA-binding</keyword>
<evidence type="ECO:0000256" key="3">
    <source>
        <dbReference type="ARBA" id="ARBA00023015"/>
    </source>
</evidence>
<evidence type="ECO:0000256" key="2">
    <source>
        <dbReference type="ARBA" id="ARBA00022833"/>
    </source>
</evidence>
<keyword evidence="3" id="KW-0805">Transcription regulation</keyword>
<dbReference type="InterPro" id="IPR051615">
    <property type="entry name" value="Transcr_Regulatory_Elem"/>
</dbReference>
<comment type="caution">
    <text evidence="9">The sequence shown here is derived from an EMBL/GenBank/DDBJ whole genome shotgun (WGS) entry which is preliminary data.</text>
</comment>
<dbReference type="EMBL" id="JXCE01000250">
    <property type="protein sequence ID" value="KPA38734.1"/>
    <property type="molecule type" value="Genomic_DNA"/>
</dbReference>
<keyword evidence="10" id="KW-1185">Reference proteome</keyword>
<sequence length="307" mass="34631">MSSPHGAGTSNASTIAADDTSGQSLEMHTQPQIAMAEEPSEAAIHDAEGSTNDFWQLAPSRNFMQQESDTAFTLSHVLGPFAIDVTGTAPYLRSNVDTRQGEVPVIEDFDEHESLLPIIMPTPGRKVSIPLEMMPDEETALRYFDLYFTHVHPYVPVLSKGIFYQQWYTDRESISPLILEAIFAISGRLAEESTKGQQWLALFSKHLDYFMDAPRLSTLQALLMILKAREAVTRQGYYYRSWTTVVQCIQMGKDLGLDEHFKHHQAGRPCSHILPDCRLRTQIWRVADIIADEYELKVGTITLSHMI</sequence>
<evidence type="ECO:0000256" key="7">
    <source>
        <dbReference type="SAM" id="MobiDB-lite"/>
    </source>
</evidence>
<dbReference type="PANTHER" id="PTHR31313">
    <property type="entry name" value="TY1 ENHANCER ACTIVATOR"/>
    <property type="match status" value="1"/>
</dbReference>
<keyword evidence="2" id="KW-0862">Zinc</keyword>
<name>A0A0N0DCU1_FUSLA</name>
<proteinExistence type="predicted"/>
<dbReference type="GO" id="GO:0008270">
    <property type="term" value="F:zinc ion binding"/>
    <property type="evidence" value="ECO:0007669"/>
    <property type="project" value="InterPro"/>
</dbReference>
<dbReference type="GO" id="GO:0006351">
    <property type="term" value="P:DNA-templated transcription"/>
    <property type="evidence" value="ECO:0007669"/>
    <property type="project" value="InterPro"/>
</dbReference>
<gene>
    <name evidence="9" type="ORF">FLAG1_08430</name>
</gene>
<evidence type="ECO:0000256" key="1">
    <source>
        <dbReference type="ARBA" id="ARBA00022723"/>
    </source>
</evidence>
<reference evidence="9 10" key="1">
    <citation type="submission" date="2015-04" db="EMBL/GenBank/DDBJ databases">
        <title>The draft genome sequence of Fusarium langsethiae, a T-2/HT-2 mycotoxin producer.</title>
        <authorList>
            <person name="Lysoe E."/>
            <person name="Divon H.H."/>
            <person name="Terzi V."/>
            <person name="Orru L."/>
            <person name="Lamontanara A."/>
            <person name="Kolseth A.-K."/>
            <person name="Frandsen R.J."/>
            <person name="Nielsen K."/>
            <person name="Thrane U."/>
        </authorList>
    </citation>
    <scope>NUCLEOTIDE SEQUENCE [LARGE SCALE GENOMIC DNA]</scope>
    <source>
        <strain evidence="9 10">Fl201059</strain>
    </source>
</reference>